<gene>
    <name evidence="2" type="ORF">G9272_21980</name>
</gene>
<dbReference type="Proteomes" id="UP000502665">
    <property type="component" value="Chromosome"/>
</dbReference>
<evidence type="ECO:0000313" key="2">
    <source>
        <dbReference type="EMBL" id="QJT02640.1"/>
    </source>
</evidence>
<evidence type="ECO:0000256" key="1">
    <source>
        <dbReference type="SAM" id="MobiDB-lite"/>
    </source>
</evidence>
<dbReference type="AlphaFoldDB" id="A0A6M4WPW3"/>
<proteinExistence type="predicted"/>
<accession>A0A6M4WPW3</accession>
<protein>
    <recommendedName>
        <fullName evidence="4">Thioesterase</fullName>
    </recommendedName>
</protein>
<organism evidence="2 3">
    <name type="scientific">Streptomyces asoensis</name>
    <dbReference type="NCBI Taxonomy" id="249586"/>
    <lineage>
        <taxon>Bacteria</taxon>
        <taxon>Bacillati</taxon>
        <taxon>Actinomycetota</taxon>
        <taxon>Actinomycetes</taxon>
        <taxon>Kitasatosporales</taxon>
        <taxon>Streptomycetaceae</taxon>
        <taxon>Streptomyces</taxon>
    </lineage>
</organism>
<dbReference type="CDD" id="cd00586">
    <property type="entry name" value="4HBT"/>
    <property type="match status" value="1"/>
</dbReference>
<dbReference type="SUPFAM" id="SSF54637">
    <property type="entry name" value="Thioesterase/thiol ester dehydrase-isomerase"/>
    <property type="match status" value="1"/>
</dbReference>
<dbReference type="Gene3D" id="3.10.129.10">
    <property type="entry name" value="Hotdog Thioesterase"/>
    <property type="match status" value="1"/>
</dbReference>
<dbReference type="EMBL" id="CP049838">
    <property type="protein sequence ID" value="QJT02640.1"/>
    <property type="molecule type" value="Genomic_DNA"/>
</dbReference>
<dbReference type="Pfam" id="PF13279">
    <property type="entry name" value="4HBT_2"/>
    <property type="match status" value="1"/>
</dbReference>
<feature type="region of interest" description="Disordered" evidence="1">
    <location>
        <begin position="1"/>
        <end position="20"/>
    </location>
</feature>
<evidence type="ECO:0000313" key="3">
    <source>
        <dbReference type="Proteomes" id="UP000502665"/>
    </source>
</evidence>
<evidence type="ECO:0008006" key="4">
    <source>
        <dbReference type="Google" id="ProtNLM"/>
    </source>
</evidence>
<name>A0A6M4WPW3_9ACTN</name>
<keyword evidence="3" id="KW-1185">Reference proteome</keyword>
<reference evidence="2" key="1">
    <citation type="submission" date="2020-03" db="EMBL/GenBank/DDBJ databases">
        <title>Molecular networking-based the target discovery of potent antiproliferative macrolactams: 5/6/7/16 polycyclic ansamycins and glycosylated trienomycin from Streptomyces cacaoi subsp. asoensis.</title>
        <authorList>
            <person name="Liu L.-L."/>
        </authorList>
    </citation>
    <scope>NUCLEOTIDE SEQUENCE [LARGE SCALE GENOMIC DNA]</scope>
    <source>
        <strain evidence="2">H2S5</strain>
    </source>
</reference>
<dbReference type="InterPro" id="IPR029069">
    <property type="entry name" value="HotDog_dom_sf"/>
</dbReference>
<sequence length="163" mass="18762">MTLTHALASDIRRTSTGRTPLEVPDCRPHLYLRQVRMSDLDSMNHVNNVRLLEMIQDAHMDMFYLRPGLPGQEIRPRFVYARHELDYTEPLVLQPEPVTITTTIGDLRRSTFRVTSRVTRDAQVFCTCVSTAVAYDPDARCSRRLEEEERALAARHATPDPVR</sequence>
<dbReference type="RefSeq" id="WP_171398147.1">
    <property type="nucleotide sequence ID" value="NZ_CP049838.1"/>
</dbReference>